<dbReference type="PANTHER" id="PTHR10204">
    <property type="entry name" value="NAD P H OXIDOREDUCTASE-RELATED"/>
    <property type="match status" value="1"/>
</dbReference>
<protein>
    <submittedName>
        <fullName evidence="4">Glutathione-regulated potassium-efflux system ancillary protein KefF</fullName>
        <ecNumber evidence="4">1.6.5.2</ecNumber>
    </submittedName>
</protein>
<dbReference type="InterPro" id="IPR029039">
    <property type="entry name" value="Flavoprotein-like_sf"/>
</dbReference>
<accession>A0A1J5QGS0</accession>
<sequence length="234" mass="26406">MALRTPDPDRPIMNTLIVLAHPEPRSFNGALFDTAVASLSAAGHRVQSSDLYRLGFDPVSSRRNFTSVKDPDYLKLQIEEMHASSVGGFAPDIDAEIRKLEAADLMIWQFPLWWFGLPAVLKGWVDRVFAMGRTYGYGHIYETGLFRGKRAVLSLTTGGPAEAYMPDGFNGDLDAILRPIQRGILEFTGFSVLRPQVHWQPVRVDAQVRQEWLDAWGQRLRNIHAEQPIQVGRY</sequence>
<dbReference type="Pfam" id="PF02525">
    <property type="entry name" value="Flavodoxin_2"/>
    <property type="match status" value="1"/>
</dbReference>
<evidence type="ECO:0000256" key="1">
    <source>
        <dbReference type="ARBA" id="ARBA00006252"/>
    </source>
</evidence>
<dbReference type="InterPro" id="IPR051545">
    <property type="entry name" value="NAD(P)H_dehydrogenase_qn"/>
</dbReference>
<reference evidence="4" key="1">
    <citation type="submission" date="2016-10" db="EMBL/GenBank/DDBJ databases">
        <title>Sequence of Gallionella enrichment culture.</title>
        <authorList>
            <person name="Poehlein A."/>
            <person name="Muehling M."/>
            <person name="Daniel R."/>
        </authorList>
    </citation>
    <scope>NUCLEOTIDE SEQUENCE</scope>
</reference>
<dbReference type="GO" id="GO:0005829">
    <property type="term" value="C:cytosol"/>
    <property type="evidence" value="ECO:0007669"/>
    <property type="project" value="TreeGrafter"/>
</dbReference>
<keyword evidence="2 4" id="KW-0560">Oxidoreductase</keyword>
<comment type="caution">
    <text evidence="4">The sequence shown here is derived from an EMBL/GenBank/DDBJ whole genome shotgun (WGS) entry which is preliminary data.</text>
</comment>
<dbReference type="PANTHER" id="PTHR10204:SF34">
    <property type="entry name" value="NAD(P)H DEHYDROGENASE [QUINONE] 1 ISOFORM 1"/>
    <property type="match status" value="1"/>
</dbReference>
<dbReference type="GO" id="GO:0003955">
    <property type="term" value="F:NAD(P)H dehydrogenase (quinone) activity"/>
    <property type="evidence" value="ECO:0007669"/>
    <property type="project" value="UniProtKB-EC"/>
</dbReference>
<organism evidence="4">
    <name type="scientific">mine drainage metagenome</name>
    <dbReference type="NCBI Taxonomy" id="410659"/>
    <lineage>
        <taxon>unclassified sequences</taxon>
        <taxon>metagenomes</taxon>
        <taxon>ecological metagenomes</taxon>
    </lineage>
</organism>
<dbReference type="SUPFAM" id="SSF52218">
    <property type="entry name" value="Flavoproteins"/>
    <property type="match status" value="1"/>
</dbReference>
<proteinExistence type="inferred from homology"/>
<feature type="domain" description="Flavodoxin-like fold" evidence="3">
    <location>
        <begin position="13"/>
        <end position="220"/>
    </location>
</feature>
<dbReference type="InterPro" id="IPR003680">
    <property type="entry name" value="Flavodoxin_fold"/>
</dbReference>
<gene>
    <name evidence="4" type="primary">kefF</name>
    <name evidence="4" type="ORF">GALL_416090</name>
</gene>
<dbReference type="AlphaFoldDB" id="A0A1J5QGS0"/>
<dbReference type="Gene3D" id="3.40.50.360">
    <property type="match status" value="1"/>
</dbReference>
<dbReference type="EC" id="1.6.5.2" evidence="4"/>
<comment type="similarity">
    <text evidence="1">Belongs to the NAD(P)H dehydrogenase (quinone) family.</text>
</comment>
<name>A0A1J5QGS0_9ZZZZ</name>
<evidence type="ECO:0000259" key="3">
    <source>
        <dbReference type="Pfam" id="PF02525"/>
    </source>
</evidence>
<evidence type="ECO:0000256" key="2">
    <source>
        <dbReference type="ARBA" id="ARBA00023002"/>
    </source>
</evidence>
<dbReference type="EMBL" id="MLJW01001795">
    <property type="protein sequence ID" value="OIQ76707.1"/>
    <property type="molecule type" value="Genomic_DNA"/>
</dbReference>
<evidence type="ECO:0000313" key="4">
    <source>
        <dbReference type="EMBL" id="OIQ76707.1"/>
    </source>
</evidence>